<organism evidence="8 9">
    <name type="scientific">Eiseniibacteriota bacterium</name>
    <dbReference type="NCBI Taxonomy" id="2212470"/>
    <lineage>
        <taxon>Bacteria</taxon>
        <taxon>Candidatus Eiseniibacteriota</taxon>
    </lineage>
</organism>
<evidence type="ECO:0000256" key="5">
    <source>
        <dbReference type="PROSITE-ProRule" id="PRU00339"/>
    </source>
</evidence>
<dbReference type="Gene3D" id="1.25.40.10">
    <property type="entry name" value="Tetratricopeptide repeat domain"/>
    <property type="match status" value="1"/>
</dbReference>
<dbReference type="Proteomes" id="UP000316609">
    <property type="component" value="Unassembled WGS sequence"/>
</dbReference>
<comment type="caution">
    <text evidence="8">The sequence shown here is derived from an EMBL/GenBank/DDBJ whole genome shotgun (WGS) entry which is preliminary data.</text>
</comment>
<keyword evidence="2" id="KW-0812">Transmembrane</keyword>
<evidence type="ECO:0000256" key="2">
    <source>
        <dbReference type="ARBA" id="ARBA00022692"/>
    </source>
</evidence>
<dbReference type="Gene3D" id="3.40.50.410">
    <property type="entry name" value="von Willebrand factor, type A domain"/>
    <property type="match status" value="1"/>
</dbReference>
<dbReference type="Pfam" id="PF13519">
    <property type="entry name" value="VWA_2"/>
    <property type="match status" value="1"/>
</dbReference>
<dbReference type="AlphaFoldDB" id="A0A538TYB4"/>
<feature type="repeat" description="TPR" evidence="5">
    <location>
        <begin position="427"/>
        <end position="460"/>
    </location>
</feature>
<dbReference type="PANTHER" id="PTHR22550">
    <property type="entry name" value="SPORE GERMINATION PROTEIN"/>
    <property type="match status" value="1"/>
</dbReference>
<dbReference type="InterPro" id="IPR050768">
    <property type="entry name" value="UPF0353/GerABKA_families"/>
</dbReference>
<dbReference type="PANTHER" id="PTHR22550:SF5">
    <property type="entry name" value="LEUCINE ZIPPER PROTEIN 4"/>
    <property type="match status" value="1"/>
</dbReference>
<name>A0A538TYB4_UNCEI</name>
<accession>A0A538TYB4</accession>
<dbReference type="SUPFAM" id="SSF53300">
    <property type="entry name" value="vWA-like"/>
    <property type="match status" value="1"/>
</dbReference>
<proteinExistence type="predicted"/>
<feature type="domain" description="VWFA" evidence="7">
    <location>
        <begin position="90"/>
        <end position="289"/>
    </location>
</feature>
<keyword evidence="1" id="KW-1003">Cell membrane</keyword>
<evidence type="ECO:0000256" key="3">
    <source>
        <dbReference type="ARBA" id="ARBA00022989"/>
    </source>
</evidence>
<sequence>MSFEDPGWLWVASAFALLVLLEWRAARRGDSALARLVGSRSGHALLAQLLPGRRRTGTLLRTAAGLLLAVGAAGPEWGRELVRRSAVGSDVVLVIDVSASMDVRDVPPSRLEEARREAVAVLDHLQGSKVGVVAFAGDAVRLCPLTLDRSAARLVLESLSSNTVSLPGTDLGRGLRAAARLLPPRRRSEQAIVLWTDGEDLEQSGRGAIEDLAGAGFRVFAVGVGTPAGDVVPVLDDQGRAVDVKRDENGPVRSRLDEDLLRALARGTRGGYFAASRPGGELPRLVGALGSLAHGGRGERLVERAVPRFTWFAGAAALLLAGERVRRRRRSGENARAGATAIAAAWLVGVLLSARAASAQSDWARADRAFRDGQWAAAESLYARRAAHGAPPEVEVNLALARARRGKTVDAEERLGRTAARGDAVGRTAGYDLGTLLAERGADRDALRELRRSLERDPTDEDARFNYEWVLRHMRQNREGQRKNEPKPQPSSPTPQGGGPQPQPQAQSPQPPPQSPPRRGAAGLDRQQAEQLLGSLEELERLEQQRLRQVRVMRERRGRDW</sequence>
<dbReference type="InterPro" id="IPR002035">
    <property type="entry name" value="VWF_A"/>
</dbReference>
<dbReference type="PROSITE" id="PS50234">
    <property type="entry name" value="VWFA"/>
    <property type="match status" value="1"/>
</dbReference>
<evidence type="ECO:0000256" key="6">
    <source>
        <dbReference type="SAM" id="MobiDB-lite"/>
    </source>
</evidence>
<keyword evidence="3" id="KW-1133">Transmembrane helix</keyword>
<dbReference type="InterPro" id="IPR011990">
    <property type="entry name" value="TPR-like_helical_dom_sf"/>
</dbReference>
<dbReference type="InterPro" id="IPR036465">
    <property type="entry name" value="vWFA_dom_sf"/>
</dbReference>
<feature type="compositionally biased region" description="Basic and acidic residues" evidence="6">
    <location>
        <begin position="476"/>
        <end position="486"/>
    </location>
</feature>
<reference evidence="8 9" key="1">
    <citation type="journal article" date="2019" name="Nat. Microbiol.">
        <title>Mediterranean grassland soil C-N compound turnover is dependent on rainfall and depth, and is mediated by genomically divergent microorganisms.</title>
        <authorList>
            <person name="Diamond S."/>
            <person name="Andeer P.F."/>
            <person name="Li Z."/>
            <person name="Crits-Christoph A."/>
            <person name="Burstein D."/>
            <person name="Anantharaman K."/>
            <person name="Lane K.R."/>
            <person name="Thomas B.C."/>
            <person name="Pan C."/>
            <person name="Northen T.R."/>
            <person name="Banfield J.F."/>
        </authorList>
    </citation>
    <scope>NUCLEOTIDE SEQUENCE [LARGE SCALE GENOMIC DNA]</scope>
    <source>
        <strain evidence="8">WS_8</strain>
    </source>
</reference>
<evidence type="ECO:0000259" key="7">
    <source>
        <dbReference type="PROSITE" id="PS50234"/>
    </source>
</evidence>
<feature type="region of interest" description="Disordered" evidence="6">
    <location>
        <begin position="476"/>
        <end position="561"/>
    </location>
</feature>
<evidence type="ECO:0000313" key="8">
    <source>
        <dbReference type="EMBL" id="TMQ68646.1"/>
    </source>
</evidence>
<evidence type="ECO:0000256" key="1">
    <source>
        <dbReference type="ARBA" id="ARBA00022475"/>
    </source>
</evidence>
<keyword evidence="4" id="KW-0472">Membrane</keyword>
<dbReference type="SMART" id="SM00327">
    <property type="entry name" value="VWA"/>
    <property type="match status" value="1"/>
</dbReference>
<dbReference type="PROSITE" id="PS50005">
    <property type="entry name" value="TPR"/>
    <property type="match status" value="1"/>
</dbReference>
<dbReference type="InterPro" id="IPR019734">
    <property type="entry name" value="TPR_rpt"/>
</dbReference>
<feature type="compositionally biased region" description="Basic and acidic residues" evidence="6">
    <location>
        <begin position="538"/>
        <end position="561"/>
    </location>
</feature>
<keyword evidence="5" id="KW-0802">TPR repeat</keyword>
<evidence type="ECO:0000313" key="9">
    <source>
        <dbReference type="Proteomes" id="UP000316609"/>
    </source>
</evidence>
<protein>
    <submittedName>
        <fullName evidence="8">VWA domain-containing protein</fullName>
    </submittedName>
</protein>
<dbReference type="EMBL" id="VBOY01000006">
    <property type="protein sequence ID" value="TMQ68646.1"/>
    <property type="molecule type" value="Genomic_DNA"/>
</dbReference>
<evidence type="ECO:0000256" key="4">
    <source>
        <dbReference type="ARBA" id="ARBA00023136"/>
    </source>
</evidence>
<gene>
    <name evidence="8" type="ORF">E6K78_00545</name>
</gene>
<dbReference type="SUPFAM" id="SSF48452">
    <property type="entry name" value="TPR-like"/>
    <property type="match status" value="1"/>
</dbReference>